<dbReference type="GO" id="GO:0160237">
    <property type="term" value="F:D-Ala-D-Ala dipeptidase activity"/>
    <property type="evidence" value="ECO:0007669"/>
    <property type="project" value="UniProtKB-EC"/>
</dbReference>
<dbReference type="AlphaFoldDB" id="A0A927EVV7"/>
<evidence type="ECO:0000256" key="4">
    <source>
        <dbReference type="ARBA" id="ARBA00022801"/>
    </source>
</evidence>
<evidence type="ECO:0000256" key="8">
    <source>
        <dbReference type="ARBA" id="ARBA00023316"/>
    </source>
</evidence>
<dbReference type="Proteomes" id="UP000632289">
    <property type="component" value="Unassembled WGS sequence"/>
</dbReference>
<keyword evidence="13" id="KW-1185">Reference proteome</keyword>
<keyword evidence="6 9" id="KW-0224">Dipeptidase</keyword>
<evidence type="ECO:0000256" key="9">
    <source>
        <dbReference type="HAMAP-Rule" id="MF_01924"/>
    </source>
</evidence>
<accession>A0A927EVV7</accession>
<dbReference type="PIRSF" id="PIRSF026671">
    <property type="entry name" value="AA_dipeptidase"/>
    <property type="match status" value="1"/>
</dbReference>
<organism evidence="12 13">
    <name type="scientific">Streptomyces chumphonensis</name>
    <dbReference type="NCBI Taxonomy" id="1214925"/>
    <lineage>
        <taxon>Bacteria</taxon>
        <taxon>Bacillati</taxon>
        <taxon>Actinomycetota</taxon>
        <taxon>Actinomycetes</taxon>
        <taxon>Kitasatosporales</taxon>
        <taxon>Streptomycetaceae</taxon>
        <taxon>Streptomyces</taxon>
    </lineage>
</organism>
<comment type="function">
    <text evidence="9 10">Catalyzes hydrolysis of the D-alanyl-D-alanine dipeptide.</text>
</comment>
<feature type="binding site" evidence="9">
    <location>
        <position position="235"/>
    </location>
    <ligand>
        <name>Zn(2+)</name>
        <dbReference type="ChEBI" id="CHEBI:29105"/>
        <note>catalytic</note>
    </ligand>
</feature>
<dbReference type="HAMAP" id="MF_01924">
    <property type="entry name" value="A_A_dipeptidase"/>
    <property type="match status" value="1"/>
</dbReference>
<name>A0A927EVV7_9ACTN</name>
<dbReference type="PANTHER" id="PTHR43126:SF1">
    <property type="entry name" value="D-ALANYL-D-ALANINE DIPEPTIDASE"/>
    <property type="match status" value="1"/>
</dbReference>
<dbReference type="Pfam" id="PF01427">
    <property type="entry name" value="Peptidase_M15"/>
    <property type="match status" value="2"/>
</dbReference>
<proteinExistence type="inferred from homology"/>
<feature type="site" description="Transition state stabilizer" evidence="9">
    <location>
        <position position="98"/>
    </location>
</feature>
<dbReference type="EC" id="3.4.13.22" evidence="9 10"/>
<dbReference type="SUPFAM" id="SSF55166">
    <property type="entry name" value="Hedgehog/DD-peptidase"/>
    <property type="match status" value="1"/>
</dbReference>
<evidence type="ECO:0000256" key="11">
    <source>
        <dbReference type="SAM" id="SignalP"/>
    </source>
</evidence>
<evidence type="ECO:0000313" key="13">
    <source>
        <dbReference type="Proteomes" id="UP000632289"/>
    </source>
</evidence>
<keyword evidence="2 9" id="KW-0645">Protease</keyword>
<evidence type="ECO:0000313" key="12">
    <source>
        <dbReference type="EMBL" id="MBD3930984.1"/>
    </source>
</evidence>
<dbReference type="EMBL" id="JACXYU010000002">
    <property type="protein sequence ID" value="MBD3930984.1"/>
    <property type="molecule type" value="Genomic_DNA"/>
</dbReference>
<dbReference type="GO" id="GO:0006508">
    <property type="term" value="P:proteolysis"/>
    <property type="evidence" value="ECO:0007669"/>
    <property type="project" value="UniProtKB-KW"/>
</dbReference>
<dbReference type="Gene3D" id="3.30.1380.10">
    <property type="match status" value="1"/>
</dbReference>
<comment type="similarity">
    <text evidence="9 10">Belongs to the peptidase M15D family.</text>
</comment>
<keyword evidence="11" id="KW-0732">Signal</keyword>
<evidence type="ECO:0000256" key="3">
    <source>
        <dbReference type="ARBA" id="ARBA00022723"/>
    </source>
</evidence>
<feature type="binding site" evidence="9">
    <location>
        <position position="143"/>
    </location>
    <ligand>
        <name>Zn(2+)</name>
        <dbReference type="ChEBI" id="CHEBI:29105"/>
        <note>catalytic</note>
    </ligand>
</feature>
<dbReference type="CDD" id="cd14817">
    <property type="entry name" value="D-Ala-D-Ala_dipeptidase_VanX"/>
    <property type="match status" value="1"/>
</dbReference>
<comment type="caution">
    <text evidence="12">The sequence shown here is derived from an EMBL/GenBank/DDBJ whole genome shotgun (WGS) entry which is preliminary data.</text>
</comment>
<dbReference type="PANTHER" id="PTHR43126">
    <property type="entry name" value="D-ALANYL-D-ALANINE DIPEPTIDASE"/>
    <property type="match status" value="1"/>
</dbReference>
<feature type="chain" id="PRO_5037553641" description="D-alanyl-D-alanine dipeptidase" evidence="11">
    <location>
        <begin position="20"/>
        <end position="259"/>
    </location>
</feature>
<sequence length="259" mass="28754">MRRAVAMAVALGVAVTVTGAGPRPEESAPSGFVALSDVAPGVVREMRYTGPHNFVGTRIDGYVEDVCLVTRPVARALRGVQRAALRHGLAVQVYDCYRPQRAVDHFVRWAAEAERRRMKAEFYPRVAKDRLFAEGYIARRSGHSSGGTVDVTLVPRSAPPARPYVPGERLVPCFAPRVARFPDRSVDMGTGYDCFDAKAHTAHAGLTGEQRANRLLLRRLMEGAGFENLPQEWWHFTYRNEPYPGRRFDFPVSRSALSG</sequence>
<evidence type="ECO:0000256" key="10">
    <source>
        <dbReference type="PIRNR" id="PIRNR026671"/>
    </source>
</evidence>
<dbReference type="InterPro" id="IPR000755">
    <property type="entry name" value="A_A_dipeptidase"/>
</dbReference>
<evidence type="ECO:0000256" key="7">
    <source>
        <dbReference type="ARBA" id="ARBA00023049"/>
    </source>
</evidence>
<gene>
    <name evidence="12" type="ORF">IF129_05330</name>
</gene>
<reference evidence="12" key="1">
    <citation type="submission" date="2020-09" db="EMBL/GenBank/DDBJ databases">
        <title>Secondary metabolite and genome analysis of marine Streptomyces chumphonensis KK1-2T.</title>
        <authorList>
            <person name="Phongsopitanun W."/>
            <person name="Kanchanasin P."/>
            <person name="Pittayakhajonwut P."/>
            <person name="Suwanborirux K."/>
            <person name="Tanasupawat S."/>
        </authorList>
    </citation>
    <scope>NUCLEOTIDE SEQUENCE</scope>
    <source>
        <strain evidence="12">KK1-2</strain>
    </source>
</reference>
<evidence type="ECO:0000256" key="2">
    <source>
        <dbReference type="ARBA" id="ARBA00022670"/>
    </source>
</evidence>
<evidence type="ECO:0000256" key="1">
    <source>
        <dbReference type="ARBA" id="ARBA00001362"/>
    </source>
</evidence>
<evidence type="ECO:0000256" key="5">
    <source>
        <dbReference type="ARBA" id="ARBA00022833"/>
    </source>
</evidence>
<evidence type="ECO:0000256" key="6">
    <source>
        <dbReference type="ARBA" id="ARBA00022997"/>
    </source>
</evidence>
<comment type="catalytic activity">
    <reaction evidence="1 9 10">
        <text>D-alanyl-D-alanine + H2O = 2 D-alanine</text>
        <dbReference type="Rhea" id="RHEA:20661"/>
        <dbReference type="ChEBI" id="CHEBI:15377"/>
        <dbReference type="ChEBI" id="CHEBI:57416"/>
        <dbReference type="ChEBI" id="CHEBI:57822"/>
        <dbReference type="EC" id="3.4.13.22"/>
    </reaction>
</comment>
<dbReference type="GO" id="GO:0008237">
    <property type="term" value="F:metallopeptidase activity"/>
    <property type="evidence" value="ECO:0007669"/>
    <property type="project" value="UniProtKB-KW"/>
</dbReference>
<keyword evidence="4 9" id="KW-0378">Hydrolase</keyword>
<protein>
    <recommendedName>
        <fullName evidence="9 10">D-alanyl-D-alanine dipeptidase</fullName>
        <shortName evidence="9 10">D-Ala-D-Ala dipeptidase</shortName>
        <ecNumber evidence="9 10">3.4.13.22</ecNumber>
    </recommendedName>
</protein>
<feature type="binding site" evidence="9">
    <location>
        <position position="150"/>
    </location>
    <ligand>
        <name>Zn(2+)</name>
        <dbReference type="ChEBI" id="CHEBI:29105"/>
        <note>catalytic</note>
    </ligand>
</feature>
<keyword evidence="3 9" id="KW-0479">Metal-binding</keyword>
<feature type="signal peptide" evidence="11">
    <location>
        <begin position="1"/>
        <end position="19"/>
    </location>
</feature>
<keyword evidence="7 9" id="KW-0482">Metalloprotease</keyword>
<dbReference type="InterPro" id="IPR009045">
    <property type="entry name" value="Zn_M74/Hedgehog-like"/>
</dbReference>
<keyword evidence="8 10" id="KW-0961">Cell wall biogenesis/degradation</keyword>
<feature type="active site" description="Proton donor/acceptor" evidence="9">
    <location>
        <position position="232"/>
    </location>
</feature>
<keyword evidence="5 9" id="KW-0862">Zinc</keyword>
<dbReference type="RefSeq" id="WP_191208306.1">
    <property type="nucleotide sequence ID" value="NZ_BAABKL010000023.1"/>
</dbReference>
<comment type="cofactor">
    <cofactor evidence="9">
        <name>Zn(2+)</name>
        <dbReference type="ChEBI" id="CHEBI:29105"/>
    </cofactor>
    <text evidence="9">Binds 1 zinc ion per subunit.</text>
</comment>
<dbReference type="GO" id="GO:0071555">
    <property type="term" value="P:cell wall organization"/>
    <property type="evidence" value="ECO:0007669"/>
    <property type="project" value="UniProtKB-KW"/>
</dbReference>
<dbReference type="GO" id="GO:0008270">
    <property type="term" value="F:zinc ion binding"/>
    <property type="evidence" value="ECO:0007669"/>
    <property type="project" value="UniProtKB-UniRule"/>
</dbReference>